<dbReference type="Proteomes" id="UP000663722">
    <property type="component" value="Chromosome"/>
</dbReference>
<dbReference type="Gene3D" id="2.60.40.790">
    <property type="match status" value="1"/>
</dbReference>
<evidence type="ECO:0000259" key="3">
    <source>
        <dbReference type="PROSITE" id="PS01031"/>
    </source>
</evidence>
<dbReference type="InterPro" id="IPR008978">
    <property type="entry name" value="HSP20-like_chaperone"/>
</dbReference>
<keyword evidence="4" id="KW-0346">Stress response</keyword>
<reference evidence="4" key="1">
    <citation type="journal article" date="2021" name="Microb. Physiol.">
        <title>Proteogenomic Insights into the Physiology of Marine, Sulfate-Reducing, Filamentous Desulfonema limicola and Desulfonema magnum.</title>
        <authorList>
            <person name="Schnaars V."/>
            <person name="Wohlbrand L."/>
            <person name="Scheve S."/>
            <person name="Hinrichs C."/>
            <person name="Reinhardt R."/>
            <person name="Rabus R."/>
        </authorList>
    </citation>
    <scope>NUCLEOTIDE SEQUENCE</scope>
    <source>
        <strain evidence="4">4be13</strain>
    </source>
</reference>
<dbReference type="InterPro" id="IPR002068">
    <property type="entry name" value="A-crystallin/Hsp20_dom"/>
</dbReference>
<accession>A0A975BR82</accession>
<dbReference type="SUPFAM" id="SSF49764">
    <property type="entry name" value="HSP20-like chaperones"/>
    <property type="match status" value="1"/>
</dbReference>
<comment type="similarity">
    <text evidence="1 2">Belongs to the small heat shock protein (HSP20) family.</text>
</comment>
<dbReference type="RefSeq" id="WP_207678482.1">
    <property type="nucleotide sequence ID" value="NZ_CP061800.1"/>
</dbReference>
<evidence type="ECO:0000256" key="1">
    <source>
        <dbReference type="PROSITE-ProRule" id="PRU00285"/>
    </source>
</evidence>
<dbReference type="CDD" id="cd06464">
    <property type="entry name" value="ACD_sHsps-like"/>
    <property type="match status" value="1"/>
</dbReference>
<evidence type="ECO:0000313" key="4">
    <source>
        <dbReference type="EMBL" id="QTA90156.1"/>
    </source>
</evidence>
<dbReference type="AlphaFoldDB" id="A0A975BR82"/>
<dbReference type="PROSITE" id="PS01031">
    <property type="entry name" value="SHSP"/>
    <property type="match status" value="1"/>
</dbReference>
<dbReference type="InterPro" id="IPR031107">
    <property type="entry name" value="Small_HSP"/>
</dbReference>
<evidence type="ECO:0000313" key="5">
    <source>
        <dbReference type="Proteomes" id="UP000663722"/>
    </source>
</evidence>
<name>A0A975BR82_9BACT</name>
<feature type="domain" description="SHSP" evidence="3">
    <location>
        <begin position="46"/>
        <end position="159"/>
    </location>
</feature>
<dbReference type="Pfam" id="PF00011">
    <property type="entry name" value="HSP20"/>
    <property type="match status" value="1"/>
</dbReference>
<keyword evidence="5" id="KW-1185">Reference proteome</keyword>
<sequence length="159" mass="18349">MTIIRRTTPGYPGTYFGWGLTDRDFGLPVNEMTRLFENFFKRGYLATSRRAFPPVNLYEDNENFYMTAELPGMTEKDIEINVEADSIRLKGERKIVSDECKNVCYHRRERAGGAFNKKVNLRNRISTDKVTANMNNGVLKITMPKTEDSKPKKIEVKVN</sequence>
<dbReference type="KEGG" id="dmm:dnm_062170"/>
<gene>
    <name evidence="4" type="ORF">dnm_062170</name>
</gene>
<proteinExistence type="inferred from homology"/>
<organism evidence="4 5">
    <name type="scientific">Desulfonema magnum</name>
    <dbReference type="NCBI Taxonomy" id="45655"/>
    <lineage>
        <taxon>Bacteria</taxon>
        <taxon>Pseudomonadati</taxon>
        <taxon>Thermodesulfobacteriota</taxon>
        <taxon>Desulfobacteria</taxon>
        <taxon>Desulfobacterales</taxon>
        <taxon>Desulfococcaceae</taxon>
        <taxon>Desulfonema</taxon>
    </lineage>
</organism>
<evidence type="ECO:0000256" key="2">
    <source>
        <dbReference type="RuleBase" id="RU003616"/>
    </source>
</evidence>
<protein>
    <submittedName>
        <fullName evidence="4">Heat shock protein, Hsp 20 family</fullName>
    </submittedName>
</protein>
<dbReference type="EMBL" id="CP061800">
    <property type="protein sequence ID" value="QTA90156.1"/>
    <property type="molecule type" value="Genomic_DNA"/>
</dbReference>
<dbReference type="PANTHER" id="PTHR11527">
    <property type="entry name" value="HEAT-SHOCK PROTEIN 20 FAMILY MEMBER"/>
    <property type="match status" value="1"/>
</dbReference>